<dbReference type="Proteomes" id="UP000828390">
    <property type="component" value="Unassembled WGS sequence"/>
</dbReference>
<dbReference type="AlphaFoldDB" id="A0A9D4J9W8"/>
<keyword evidence="4" id="KW-1185">Reference proteome</keyword>
<reference evidence="3" key="2">
    <citation type="submission" date="2020-11" db="EMBL/GenBank/DDBJ databases">
        <authorList>
            <person name="McCartney M.A."/>
            <person name="Auch B."/>
            <person name="Kono T."/>
            <person name="Mallez S."/>
            <person name="Becker A."/>
            <person name="Gohl D.M."/>
            <person name="Silverstein K.A.T."/>
            <person name="Koren S."/>
            <person name="Bechman K.B."/>
            <person name="Herman A."/>
            <person name="Abrahante J.E."/>
            <person name="Garbe J."/>
        </authorList>
    </citation>
    <scope>NUCLEOTIDE SEQUENCE</scope>
    <source>
        <strain evidence="3">Duluth1</strain>
        <tissue evidence="3">Whole animal</tissue>
    </source>
</reference>
<feature type="signal peptide" evidence="2">
    <location>
        <begin position="1"/>
        <end position="26"/>
    </location>
</feature>
<feature type="chain" id="PRO_5039126299" evidence="2">
    <location>
        <begin position="27"/>
        <end position="89"/>
    </location>
</feature>
<gene>
    <name evidence="3" type="ORF">DPMN_132232</name>
</gene>
<evidence type="ECO:0000256" key="2">
    <source>
        <dbReference type="SAM" id="SignalP"/>
    </source>
</evidence>
<organism evidence="3 4">
    <name type="scientific">Dreissena polymorpha</name>
    <name type="common">Zebra mussel</name>
    <name type="synonym">Mytilus polymorpha</name>
    <dbReference type="NCBI Taxonomy" id="45954"/>
    <lineage>
        <taxon>Eukaryota</taxon>
        <taxon>Metazoa</taxon>
        <taxon>Spiralia</taxon>
        <taxon>Lophotrochozoa</taxon>
        <taxon>Mollusca</taxon>
        <taxon>Bivalvia</taxon>
        <taxon>Autobranchia</taxon>
        <taxon>Heteroconchia</taxon>
        <taxon>Euheterodonta</taxon>
        <taxon>Imparidentia</taxon>
        <taxon>Neoheterodontei</taxon>
        <taxon>Myida</taxon>
        <taxon>Dreissenoidea</taxon>
        <taxon>Dreissenidae</taxon>
        <taxon>Dreissena</taxon>
    </lineage>
</organism>
<feature type="region of interest" description="Disordered" evidence="1">
    <location>
        <begin position="43"/>
        <end position="70"/>
    </location>
</feature>
<protein>
    <submittedName>
        <fullName evidence="3">Uncharacterized protein</fullName>
    </submittedName>
</protein>
<sequence>MKSVPIVLGGLMIVLLCLLVFQVIQSHSNISDSDILIPSIQSRRMSQPENSTNSKTYDVNNAPDTTKSLAGHRNQTDVVIQIHVLGDRG</sequence>
<evidence type="ECO:0000256" key="1">
    <source>
        <dbReference type="SAM" id="MobiDB-lite"/>
    </source>
</evidence>
<proteinExistence type="predicted"/>
<reference evidence="3" key="1">
    <citation type="journal article" date="2019" name="bioRxiv">
        <title>The Genome of the Zebra Mussel, Dreissena polymorpha: A Resource for Invasive Species Research.</title>
        <authorList>
            <person name="McCartney M.A."/>
            <person name="Auch B."/>
            <person name="Kono T."/>
            <person name="Mallez S."/>
            <person name="Zhang Y."/>
            <person name="Obille A."/>
            <person name="Becker A."/>
            <person name="Abrahante J.E."/>
            <person name="Garbe J."/>
            <person name="Badalamenti J.P."/>
            <person name="Herman A."/>
            <person name="Mangelson H."/>
            <person name="Liachko I."/>
            <person name="Sullivan S."/>
            <person name="Sone E.D."/>
            <person name="Koren S."/>
            <person name="Silverstein K.A.T."/>
            <person name="Beckman K.B."/>
            <person name="Gohl D.M."/>
        </authorList>
    </citation>
    <scope>NUCLEOTIDE SEQUENCE</scope>
    <source>
        <strain evidence="3">Duluth1</strain>
        <tissue evidence="3">Whole animal</tissue>
    </source>
</reference>
<evidence type="ECO:0000313" key="4">
    <source>
        <dbReference type="Proteomes" id="UP000828390"/>
    </source>
</evidence>
<keyword evidence="2" id="KW-0732">Signal</keyword>
<name>A0A9D4J9W8_DREPO</name>
<dbReference type="EMBL" id="JAIWYP010000006">
    <property type="protein sequence ID" value="KAH3803960.1"/>
    <property type="molecule type" value="Genomic_DNA"/>
</dbReference>
<feature type="compositionally biased region" description="Polar residues" evidence="1">
    <location>
        <begin position="43"/>
        <end position="68"/>
    </location>
</feature>
<accession>A0A9D4J9W8</accession>
<evidence type="ECO:0000313" key="3">
    <source>
        <dbReference type="EMBL" id="KAH3803960.1"/>
    </source>
</evidence>
<comment type="caution">
    <text evidence="3">The sequence shown here is derived from an EMBL/GenBank/DDBJ whole genome shotgun (WGS) entry which is preliminary data.</text>
</comment>